<dbReference type="SUPFAM" id="SSF56112">
    <property type="entry name" value="Protein kinase-like (PK-like)"/>
    <property type="match status" value="1"/>
</dbReference>
<keyword evidence="2" id="KW-0677">Repeat</keyword>
<dbReference type="AlphaFoldDB" id="A0A373FMU5"/>
<keyword evidence="1" id="KW-0433">Leucine-rich repeat</keyword>
<gene>
    <name evidence="5" type="ORF">DZC30_09445</name>
</gene>
<dbReference type="PANTHER" id="PTHR48051:SF1">
    <property type="entry name" value="RAS SUPPRESSOR PROTEIN 1"/>
    <property type="match status" value="1"/>
</dbReference>
<dbReference type="PROSITE" id="PS50011">
    <property type="entry name" value="PROTEIN_KINASE_DOM"/>
    <property type="match status" value="1"/>
</dbReference>
<dbReference type="Proteomes" id="UP000261948">
    <property type="component" value="Unassembled WGS sequence"/>
</dbReference>
<dbReference type="SMART" id="SM00369">
    <property type="entry name" value="LRR_TYP"/>
    <property type="match status" value="5"/>
</dbReference>
<dbReference type="Pfam" id="PF00560">
    <property type="entry name" value="LRR_1"/>
    <property type="match status" value="1"/>
</dbReference>
<dbReference type="EMBL" id="QURR01000009">
    <property type="protein sequence ID" value="RGE45466.1"/>
    <property type="molecule type" value="Genomic_DNA"/>
</dbReference>
<dbReference type="InterPro" id="IPR017441">
    <property type="entry name" value="Protein_kinase_ATP_BS"/>
</dbReference>
<dbReference type="PROSITE" id="PS00107">
    <property type="entry name" value="PROTEIN_KINASE_ATP"/>
    <property type="match status" value="1"/>
</dbReference>
<dbReference type="InterPro" id="IPR000719">
    <property type="entry name" value="Prot_kinase_dom"/>
</dbReference>
<dbReference type="GO" id="GO:0004672">
    <property type="term" value="F:protein kinase activity"/>
    <property type="evidence" value="ECO:0007669"/>
    <property type="project" value="InterPro"/>
</dbReference>
<dbReference type="InterPro" id="IPR011009">
    <property type="entry name" value="Kinase-like_dom_sf"/>
</dbReference>
<sequence>MLTLEQFYSGLADGSLARAHHIRLSDGLAEFPAALYQLVDTLEILDLSGNQLTTLPDELTRFKKLRILFASNNPFTELPRVLGRMPQLEMVGFKACQIEHVPEDSLPPRLRWLILTDNRLQSLPDAMGHCPRLQKLMLSCNQLKALPASLVRCEKLELLRLASNQFESVPEQVFALPALAWLAIAGNAFTQKSELLAYKTYGLKPISYQNLQLYELLGEGASGHIYRATDGQQSLALKVFKAAYTSDGTPQSELAAGLAAGQHPHLLTPLAAVTGAPDGQLAMALPLLSADMQPLAGPPSFDSCTRDVYALQLRLTQTVADRLLQGIRAAVQHLHQRGLLHGDLYAHNTLCNLQTGEAVLSDMGAAALLNDLPDTQKAQLQQMELRALRILEAEIQALVASTLTAGKQAWHSPQTCCPPRP</sequence>
<dbReference type="PROSITE" id="PS51450">
    <property type="entry name" value="LRR"/>
    <property type="match status" value="1"/>
</dbReference>
<dbReference type="SUPFAM" id="SSF52058">
    <property type="entry name" value="L domain-like"/>
    <property type="match status" value="1"/>
</dbReference>
<accession>A0A373FMU5</accession>
<protein>
    <recommendedName>
        <fullName evidence="4">Protein kinase domain-containing protein</fullName>
    </recommendedName>
</protein>
<dbReference type="OrthoDB" id="8532199at2"/>
<keyword evidence="3" id="KW-0547">Nucleotide-binding</keyword>
<evidence type="ECO:0000256" key="3">
    <source>
        <dbReference type="PROSITE-ProRule" id="PRU10141"/>
    </source>
</evidence>
<feature type="binding site" evidence="3">
    <location>
        <position position="238"/>
    </location>
    <ligand>
        <name>ATP</name>
        <dbReference type="ChEBI" id="CHEBI:30616"/>
    </ligand>
</feature>
<dbReference type="Pfam" id="PF13855">
    <property type="entry name" value="LRR_8"/>
    <property type="match status" value="1"/>
</dbReference>
<proteinExistence type="predicted"/>
<evidence type="ECO:0000256" key="1">
    <source>
        <dbReference type="ARBA" id="ARBA00022614"/>
    </source>
</evidence>
<dbReference type="PANTHER" id="PTHR48051">
    <property type="match status" value="1"/>
</dbReference>
<evidence type="ECO:0000256" key="2">
    <source>
        <dbReference type="ARBA" id="ARBA00022737"/>
    </source>
</evidence>
<keyword evidence="6" id="KW-1185">Reference proteome</keyword>
<evidence type="ECO:0000313" key="5">
    <source>
        <dbReference type="EMBL" id="RGE45466.1"/>
    </source>
</evidence>
<evidence type="ECO:0000313" key="6">
    <source>
        <dbReference type="Proteomes" id="UP000261948"/>
    </source>
</evidence>
<feature type="domain" description="Protein kinase" evidence="4">
    <location>
        <begin position="211"/>
        <end position="421"/>
    </location>
</feature>
<dbReference type="InterPro" id="IPR050216">
    <property type="entry name" value="LRR_domain-containing"/>
</dbReference>
<dbReference type="Pfam" id="PF00069">
    <property type="entry name" value="Pkinase"/>
    <property type="match status" value="1"/>
</dbReference>
<dbReference type="InterPro" id="IPR003591">
    <property type="entry name" value="Leu-rich_rpt_typical-subtyp"/>
</dbReference>
<organism evidence="5 6">
    <name type="scientific">Comamonas testosteroni</name>
    <name type="common">Pseudomonas testosteroni</name>
    <dbReference type="NCBI Taxonomy" id="285"/>
    <lineage>
        <taxon>Bacteria</taxon>
        <taxon>Pseudomonadati</taxon>
        <taxon>Pseudomonadota</taxon>
        <taxon>Betaproteobacteria</taxon>
        <taxon>Burkholderiales</taxon>
        <taxon>Comamonadaceae</taxon>
        <taxon>Comamonas</taxon>
    </lineage>
</organism>
<dbReference type="Gene3D" id="3.30.200.20">
    <property type="entry name" value="Phosphorylase Kinase, domain 1"/>
    <property type="match status" value="1"/>
</dbReference>
<keyword evidence="3" id="KW-0067">ATP-binding</keyword>
<dbReference type="InterPro" id="IPR032675">
    <property type="entry name" value="LRR_dom_sf"/>
</dbReference>
<dbReference type="SMART" id="SM00220">
    <property type="entry name" value="S_TKc"/>
    <property type="match status" value="1"/>
</dbReference>
<dbReference type="Gene3D" id="3.80.10.10">
    <property type="entry name" value="Ribonuclease Inhibitor"/>
    <property type="match status" value="1"/>
</dbReference>
<reference evidence="5 6" key="1">
    <citation type="submission" date="2018-08" db="EMBL/GenBank/DDBJ databases">
        <title>Comamonas testosteroni strain SWCO2.</title>
        <authorList>
            <person name="Jiang N."/>
            <person name="Zhang X.Z."/>
        </authorList>
    </citation>
    <scope>NUCLEOTIDE SEQUENCE [LARGE SCALE GENOMIC DNA]</scope>
    <source>
        <strain evidence="5 6">SWCO2</strain>
    </source>
</reference>
<name>A0A373FMU5_COMTE</name>
<dbReference type="GO" id="GO:0005524">
    <property type="term" value="F:ATP binding"/>
    <property type="evidence" value="ECO:0007669"/>
    <property type="project" value="UniProtKB-UniRule"/>
</dbReference>
<dbReference type="InterPro" id="IPR001611">
    <property type="entry name" value="Leu-rich_rpt"/>
</dbReference>
<evidence type="ECO:0000259" key="4">
    <source>
        <dbReference type="PROSITE" id="PS50011"/>
    </source>
</evidence>
<comment type="caution">
    <text evidence="5">The sequence shown here is derived from an EMBL/GenBank/DDBJ whole genome shotgun (WGS) entry which is preliminary data.</text>
</comment>
<dbReference type="SMART" id="SM00364">
    <property type="entry name" value="LRR_BAC"/>
    <property type="match status" value="5"/>
</dbReference>
<dbReference type="GO" id="GO:0005737">
    <property type="term" value="C:cytoplasm"/>
    <property type="evidence" value="ECO:0007669"/>
    <property type="project" value="TreeGrafter"/>
</dbReference>
<dbReference type="Gene3D" id="1.10.510.10">
    <property type="entry name" value="Transferase(Phosphotransferase) domain 1"/>
    <property type="match status" value="1"/>
</dbReference>